<gene>
    <name evidence="1" type="ORF">HKW67_06235</name>
</gene>
<dbReference type="Proteomes" id="UP000500938">
    <property type="component" value="Chromosome"/>
</dbReference>
<dbReference type="GO" id="GO:0043165">
    <property type="term" value="P:Gram-negative-bacterium-type cell outer membrane assembly"/>
    <property type="evidence" value="ECO:0007669"/>
    <property type="project" value="InterPro"/>
</dbReference>
<accession>A0A6M4IMX7</accession>
<reference evidence="1 2" key="1">
    <citation type="submission" date="2020-05" db="EMBL/GenBank/DDBJ databases">
        <title>Complete genome sequence of Gemmatimonas greenlandica TET16.</title>
        <authorList>
            <person name="Zeng Y."/>
        </authorList>
    </citation>
    <scope>NUCLEOTIDE SEQUENCE [LARGE SCALE GENOMIC DNA]</scope>
    <source>
        <strain evidence="1 2">TET16</strain>
    </source>
</reference>
<dbReference type="GO" id="GO:0019867">
    <property type="term" value="C:outer membrane"/>
    <property type="evidence" value="ECO:0007669"/>
    <property type="project" value="InterPro"/>
</dbReference>
<name>A0A6M4IMX7_9BACT</name>
<organism evidence="1 2">
    <name type="scientific">Gemmatimonas groenlandica</name>
    <dbReference type="NCBI Taxonomy" id="2732249"/>
    <lineage>
        <taxon>Bacteria</taxon>
        <taxon>Pseudomonadati</taxon>
        <taxon>Gemmatimonadota</taxon>
        <taxon>Gemmatimonadia</taxon>
        <taxon>Gemmatimonadales</taxon>
        <taxon>Gemmatimonadaceae</taxon>
        <taxon>Gemmatimonas</taxon>
    </lineage>
</organism>
<dbReference type="KEGG" id="ggr:HKW67_06235"/>
<evidence type="ECO:0008006" key="3">
    <source>
        <dbReference type="Google" id="ProtNLM"/>
    </source>
</evidence>
<dbReference type="InterPro" id="IPR007485">
    <property type="entry name" value="LPS_assembly_LptE"/>
</dbReference>
<evidence type="ECO:0000313" key="2">
    <source>
        <dbReference type="Proteomes" id="UP000500938"/>
    </source>
</evidence>
<evidence type="ECO:0000313" key="1">
    <source>
        <dbReference type="EMBL" id="QJR35129.1"/>
    </source>
</evidence>
<dbReference type="EMBL" id="CP053085">
    <property type="protein sequence ID" value="QJR35129.1"/>
    <property type="molecule type" value="Genomic_DNA"/>
</dbReference>
<dbReference type="Pfam" id="PF04390">
    <property type="entry name" value="LptE"/>
    <property type="match status" value="1"/>
</dbReference>
<protein>
    <recommendedName>
        <fullName evidence="3">Lipoprotein</fullName>
    </recommendedName>
</protein>
<keyword evidence="2" id="KW-1185">Reference proteome</keyword>
<dbReference type="AlphaFoldDB" id="A0A6M4IMX7"/>
<sequence>MALLLAASLVGGCYGFSGGGGLPKQLKTVAIEPFDNQTAVPELQREVFEQLRAALRDRLNLREAPVARADVVVRGTLVKYDVDLPAGVSADGRQTTSTRRRLIVVLDVEIIDQTTGRTLLTKKGLQREGQYAEGGEAAGRKNALESLISDLVEGVQSQW</sequence>
<proteinExistence type="predicted"/>
<dbReference type="RefSeq" id="WP_171224558.1">
    <property type="nucleotide sequence ID" value="NZ_CP053085.1"/>
</dbReference>